<dbReference type="EMBL" id="JAPWTJ010004985">
    <property type="protein sequence ID" value="KAJ8940808.1"/>
    <property type="molecule type" value="Genomic_DNA"/>
</dbReference>
<evidence type="ECO:0000313" key="2">
    <source>
        <dbReference type="Proteomes" id="UP001162164"/>
    </source>
</evidence>
<evidence type="ECO:0000313" key="1">
    <source>
        <dbReference type="EMBL" id="KAJ8940808.1"/>
    </source>
</evidence>
<organism evidence="1 2">
    <name type="scientific">Molorchus minor</name>
    <dbReference type="NCBI Taxonomy" id="1323400"/>
    <lineage>
        <taxon>Eukaryota</taxon>
        <taxon>Metazoa</taxon>
        <taxon>Ecdysozoa</taxon>
        <taxon>Arthropoda</taxon>
        <taxon>Hexapoda</taxon>
        <taxon>Insecta</taxon>
        <taxon>Pterygota</taxon>
        <taxon>Neoptera</taxon>
        <taxon>Endopterygota</taxon>
        <taxon>Coleoptera</taxon>
        <taxon>Polyphaga</taxon>
        <taxon>Cucujiformia</taxon>
        <taxon>Chrysomeloidea</taxon>
        <taxon>Cerambycidae</taxon>
        <taxon>Lamiinae</taxon>
        <taxon>Monochamini</taxon>
        <taxon>Molorchus</taxon>
    </lineage>
</organism>
<accession>A0ABQ9IPP7</accession>
<comment type="caution">
    <text evidence="1">The sequence shown here is derived from an EMBL/GenBank/DDBJ whole genome shotgun (WGS) entry which is preliminary data.</text>
</comment>
<protein>
    <submittedName>
        <fullName evidence="1">Uncharacterized protein</fullName>
    </submittedName>
</protein>
<gene>
    <name evidence="1" type="ORF">NQ317_011231</name>
</gene>
<proteinExistence type="predicted"/>
<sequence length="120" mass="14086">MFNFWSNPILKVIFTCLFAEEQREVDRQLKSWKKTSRETKAARKRRRQKLELEIKEIGQRGNEDMRLLAKQLVQLRKQKQRSYTANTAAMGAAGRAMSDMNRLIKPEELIATINAFLEKT</sequence>
<name>A0ABQ9IPP7_9CUCU</name>
<keyword evidence="2" id="KW-1185">Reference proteome</keyword>
<reference evidence="1" key="1">
    <citation type="journal article" date="2023" name="Insect Mol. Biol.">
        <title>Genome sequencing provides insights into the evolution of gene families encoding plant cell wall-degrading enzymes in longhorned beetles.</title>
        <authorList>
            <person name="Shin N.R."/>
            <person name="Okamura Y."/>
            <person name="Kirsch R."/>
            <person name="Pauchet Y."/>
        </authorList>
    </citation>
    <scope>NUCLEOTIDE SEQUENCE</scope>
    <source>
        <strain evidence="1">MMC_N1</strain>
    </source>
</reference>
<dbReference type="Proteomes" id="UP001162164">
    <property type="component" value="Unassembled WGS sequence"/>
</dbReference>